<dbReference type="Pfam" id="PF13719">
    <property type="entry name" value="Zn_ribbon_5"/>
    <property type="match status" value="1"/>
</dbReference>
<keyword evidence="1" id="KW-1133">Transmembrane helix</keyword>
<dbReference type="InterPro" id="IPR011723">
    <property type="entry name" value="Znf/thioredoxin_put"/>
</dbReference>
<feature type="domain" description="Zinc finger/thioredoxin putative" evidence="2">
    <location>
        <begin position="1"/>
        <end position="36"/>
    </location>
</feature>
<dbReference type="InterPro" id="IPR021834">
    <property type="entry name" value="DUF3426"/>
</dbReference>
<keyword evidence="1" id="KW-0472">Membrane</keyword>
<keyword evidence="1" id="KW-0812">Transmembrane</keyword>
<accession>A0A3B0WJ37</accession>
<dbReference type="EMBL" id="UOFE01000006">
    <property type="protein sequence ID" value="VAW50637.1"/>
    <property type="molecule type" value="Genomic_DNA"/>
</dbReference>
<dbReference type="Pfam" id="PF11906">
    <property type="entry name" value="DUF3426"/>
    <property type="match status" value="1"/>
</dbReference>
<dbReference type="AlphaFoldDB" id="A0A3B0WJ37"/>
<gene>
    <name evidence="3" type="ORF">MNBD_GAMMA05-2565</name>
</gene>
<evidence type="ECO:0000313" key="3">
    <source>
        <dbReference type="EMBL" id="VAW50637.1"/>
    </source>
</evidence>
<name>A0A3B0WJ37_9ZZZZ</name>
<proteinExistence type="predicted"/>
<evidence type="ECO:0000259" key="2">
    <source>
        <dbReference type="Pfam" id="PF13719"/>
    </source>
</evidence>
<sequence length="262" mass="29867">MQTQCPHCDTKFRVTDNQLQAADGVVRCGVCSEVFNTAEMTNTSAQPTVPTNEPWVSNELYDTVNEEDLNPEVDKDVFDLFDEELNESRQHIVPEKYRDTYSPQPHSLSSTVLWSLGILILTATLVLEYIWFNRDQFMPVPELHTAFKQACKHLDCGSFSLRAPEQIELITRNVYSHPKEKGALLVDVTMKNNASFAQTYPVMQIEFSNIRGGTVAARRFFPDEYRPLDAQSKLLEPNTNTSVTLEIQDPGKQAMTYEFNFL</sequence>
<protein>
    <recommendedName>
        <fullName evidence="2">Zinc finger/thioredoxin putative domain-containing protein</fullName>
    </recommendedName>
</protein>
<organism evidence="3">
    <name type="scientific">hydrothermal vent metagenome</name>
    <dbReference type="NCBI Taxonomy" id="652676"/>
    <lineage>
        <taxon>unclassified sequences</taxon>
        <taxon>metagenomes</taxon>
        <taxon>ecological metagenomes</taxon>
    </lineage>
</organism>
<reference evidence="3" key="1">
    <citation type="submission" date="2018-06" db="EMBL/GenBank/DDBJ databases">
        <authorList>
            <person name="Zhirakovskaya E."/>
        </authorList>
    </citation>
    <scope>NUCLEOTIDE SEQUENCE</scope>
</reference>
<evidence type="ECO:0000256" key="1">
    <source>
        <dbReference type="SAM" id="Phobius"/>
    </source>
</evidence>
<feature type="transmembrane region" description="Helical" evidence="1">
    <location>
        <begin position="112"/>
        <end position="132"/>
    </location>
</feature>
<dbReference type="NCBIfam" id="TIGR02098">
    <property type="entry name" value="MJ0042_CXXC"/>
    <property type="match status" value="1"/>
</dbReference>